<evidence type="ECO:0000256" key="2">
    <source>
        <dbReference type="SAM" id="SignalP"/>
    </source>
</evidence>
<proteinExistence type="predicted"/>
<keyword evidence="1" id="KW-1133">Transmembrane helix</keyword>
<sequence>MRKWIPIALLVATLLVACLCPLLHAESASDDNYSSGPAITAGGDDYGFGAIELGAAKNGSDAPHVLFSFVFLLLLLSSSFPESWIKLYFRSPVPILKRFYVLNPVRFQSRYMSSLSVHL</sequence>
<comment type="caution">
    <text evidence="3">The sequence shown here is derived from an EMBL/GenBank/DDBJ whole genome shotgun (WGS) entry which is preliminary data.</text>
</comment>
<dbReference type="RefSeq" id="WP_161743818.1">
    <property type="nucleotide sequence ID" value="NZ_JAAAMV010000009.1"/>
</dbReference>
<evidence type="ECO:0000256" key="1">
    <source>
        <dbReference type="SAM" id="Phobius"/>
    </source>
</evidence>
<feature type="chain" id="PRO_5046481967" evidence="2">
    <location>
        <begin position="26"/>
        <end position="119"/>
    </location>
</feature>
<evidence type="ECO:0000313" key="3">
    <source>
        <dbReference type="EMBL" id="NBD25015.1"/>
    </source>
</evidence>
<organism evidence="3 4">
    <name type="scientific">Paenibacillus glycinis</name>
    <dbReference type="NCBI Taxonomy" id="2697035"/>
    <lineage>
        <taxon>Bacteria</taxon>
        <taxon>Bacillati</taxon>
        <taxon>Bacillota</taxon>
        <taxon>Bacilli</taxon>
        <taxon>Bacillales</taxon>
        <taxon>Paenibacillaceae</taxon>
        <taxon>Paenibacillus</taxon>
    </lineage>
</organism>
<keyword evidence="2" id="KW-0732">Signal</keyword>
<feature type="signal peptide" evidence="2">
    <location>
        <begin position="1"/>
        <end position="25"/>
    </location>
</feature>
<dbReference type="EMBL" id="JAAAMV010000009">
    <property type="protein sequence ID" value="NBD25015.1"/>
    <property type="molecule type" value="Genomic_DNA"/>
</dbReference>
<accession>A0ABW9XQX3</accession>
<protein>
    <submittedName>
        <fullName evidence="3">Uncharacterized protein</fullName>
    </submittedName>
</protein>
<evidence type="ECO:0000313" key="4">
    <source>
        <dbReference type="Proteomes" id="UP000665561"/>
    </source>
</evidence>
<feature type="transmembrane region" description="Helical" evidence="1">
    <location>
        <begin position="65"/>
        <end position="89"/>
    </location>
</feature>
<keyword evidence="1" id="KW-0472">Membrane</keyword>
<keyword evidence="4" id="KW-1185">Reference proteome</keyword>
<reference evidence="3 4" key="1">
    <citation type="submission" date="2020-01" db="EMBL/GenBank/DDBJ databases">
        <title>Paenibacillus soybeanensis sp. nov. isolated from the nodules of soybean (Glycine max(L.) Merr).</title>
        <authorList>
            <person name="Wang H."/>
        </authorList>
    </citation>
    <scope>NUCLEOTIDE SEQUENCE [LARGE SCALE GENOMIC DNA]</scope>
    <source>
        <strain evidence="3 4">T1</strain>
    </source>
</reference>
<dbReference type="Proteomes" id="UP000665561">
    <property type="component" value="Unassembled WGS sequence"/>
</dbReference>
<dbReference type="PROSITE" id="PS51257">
    <property type="entry name" value="PROKAR_LIPOPROTEIN"/>
    <property type="match status" value="1"/>
</dbReference>
<keyword evidence="1" id="KW-0812">Transmembrane</keyword>
<name>A0ABW9XQX3_9BACL</name>
<gene>
    <name evidence="3" type="ORF">GT019_14115</name>
</gene>